<dbReference type="GO" id="GO:0003723">
    <property type="term" value="F:RNA binding"/>
    <property type="evidence" value="ECO:0007669"/>
    <property type="project" value="InterPro"/>
</dbReference>
<dbReference type="OrthoDB" id="270651at2759"/>
<dbReference type="InterPro" id="IPR013123">
    <property type="entry name" value="SpoU_subst-bd"/>
</dbReference>
<dbReference type="GO" id="GO:0005739">
    <property type="term" value="C:mitochondrion"/>
    <property type="evidence" value="ECO:0000318"/>
    <property type="project" value="GO_Central"/>
</dbReference>
<dbReference type="Gene3D" id="3.30.1330.30">
    <property type="match status" value="1"/>
</dbReference>
<accession>B3S0S7</accession>
<dbReference type="NCBIfam" id="TIGR00186">
    <property type="entry name" value="rRNA_methyl_3"/>
    <property type="match status" value="1"/>
</dbReference>
<dbReference type="InterPro" id="IPR029064">
    <property type="entry name" value="Ribosomal_eL30-like_sf"/>
</dbReference>
<keyword evidence="7" id="KW-0809">Transit peptide</keyword>
<dbReference type="InterPro" id="IPR001537">
    <property type="entry name" value="SpoU_MeTrfase"/>
</dbReference>
<proteinExistence type="inferred from homology"/>
<comment type="similarity">
    <text evidence="2">Belongs to the class IV-like SAM-binding methyltransferase superfamily. RNA methyltransferase TrmH family.</text>
</comment>
<evidence type="ECO:0000256" key="7">
    <source>
        <dbReference type="ARBA" id="ARBA00022946"/>
    </source>
</evidence>
<dbReference type="Pfam" id="PF00588">
    <property type="entry name" value="SpoU_methylase"/>
    <property type="match status" value="1"/>
</dbReference>
<dbReference type="PhylomeDB" id="B3S0S7"/>
<dbReference type="Pfam" id="PF08032">
    <property type="entry name" value="SpoU_sub_bind"/>
    <property type="match status" value="1"/>
</dbReference>
<dbReference type="STRING" id="10228.B3S0S7"/>
<dbReference type="GeneID" id="6754433"/>
<evidence type="ECO:0000259" key="10">
    <source>
        <dbReference type="SMART" id="SM00967"/>
    </source>
</evidence>
<evidence type="ECO:0000256" key="3">
    <source>
        <dbReference type="ARBA" id="ARBA00022552"/>
    </source>
</evidence>
<keyword evidence="5" id="KW-0808">Transferase</keyword>
<dbReference type="FunCoup" id="B3S0S7">
    <property type="interactions" value="51"/>
</dbReference>
<reference evidence="11 12" key="1">
    <citation type="journal article" date="2008" name="Nature">
        <title>The Trichoplax genome and the nature of placozoans.</title>
        <authorList>
            <person name="Srivastava M."/>
            <person name="Begovic E."/>
            <person name="Chapman J."/>
            <person name="Putnam N.H."/>
            <person name="Hellsten U."/>
            <person name="Kawashima T."/>
            <person name="Kuo A."/>
            <person name="Mitros T."/>
            <person name="Salamov A."/>
            <person name="Carpenter M.L."/>
            <person name="Signorovitch A.Y."/>
            <person name="Moreno M.A."/>
            <person name="Kamm K."/>
            <person name="Grimwood J."/>
            <person name="Schmutz J."/>
            <person name="Shapiro H."/>
            <person name="Grigoriev I.V."/>
            <person name="Buss L.W."/>
            <person name="Schierwater B."/>
            <person name="Dellaporta S.L."/>
            <person name="Rokhsar D.S."/>
        </authorList>
    </citation>
    <scope>NUCLEOTIDE SEQUENCE [LARGE SCALE GENOMIC DNA]</scope>
    <source>
        <strain evidence="11 12">Grell-BS-1999</strain>
    </source>
</reference>
<dbReference type="KEGG" id="tad:TRIADDRAFT_37807"/>
<dbReference type="AlphaFoldDB" id="B3S0S7"/>
<dbReference type="eggNOG" id="KOG0838">
    <property type="taxonomic scope" value="Eukaryota"/>
</dbReference>
<dbReference type="PANTHER" id="PTHR46103:SF1">
    <property type="entry name" value="RRNA METHYLTRANSFERASE 1, MITOCHONDRIAL"/>
    <property type="match status" value="1"/>
</dbReference>
<dbReference type="RefSeq" id="XP_002113221.1">
    <property type="nucleotide sequence ID" value="XM_002113185.1"/>
</dbReference>
<evidence type="ECO:0000256" key="8">
    <source>
        <dbReference type="ARBA" id="ARBA00023128"/>
    </source>
</evidence>
<dbReference type="CTD" id="6754433"/>
<evidence type="ECO:0000256" key="9">
    <source>
        <dbReference type="ARBA" id="ARBA00034881"/>
    </source>
</evidence>
<gene>
    <name evidence="11" type="ORF">TRIADDRAFT_37807</name>
</gene>
<keyword evidence="4" id="KW-0489">Methyltransferase</keyword>
<dbReference type="InParanoid" id="B3S0S7"/>
<dbReference type="InterPro" id="IPR029026">
    <property type="entry name" value="tRNA_m1G_MTases_N"/>
</dbReference>
<keyword evidence="6" id="KW-0949">S-adenosyl-L-methionine</keyword>
<dbReference type="OMA" id="QVPPYEY"/>
<feature type="domain" description="RNA 2-O ribose methyltransferase substrate binding" evidence="10">
    <location>
        <begin position="9"/>
        <end position="89"/>
    </location>
</feature>
<dbReference type="GO" id="GO:0000154">
    <property type="term" value="P:rRNA modification"/>
    <property type="evidence" value="ECO:0000318"/>
    <property type="project" value="GO_Central"/>
</dbReference>
<dbReference type="EMBL" id="DS985246">
    <property type="protein sequence ID" value="EDV23695.1"/>
    <property type="molecule type" value="Genomic_DNA"/>
</dbReference>
<dbReference type="CDD" id="cd18105">
    <property type="entry name" value="SpoU-like_MRM1"/>
    <property type="match status" value="1"/>
</dbReference>
<dbReference type="PANTHER" id="PTHR46103">
    <property type="entry name" value="RRNA METHYLTRANSFERASE 1, MITOCHONDRIAL"/>
    <property type="match status" value="1"/>
</dbReference>
<evidence type="ECO:0000256" key="1">
    <source>
        <dbReference type="ARBA" id="ARBA00004173"/>
    </source>
</evidence>
<dbReference type="InterPro" id="IPR029028">
    <property type="entry name" value="Alpha/beta_knot_MTases"/>
</dbReference>
<dbReference type="InterPro" id="IPR047261">
    <property type="entry name" value="MRM1_MeTrfase_dom"/>
</dbReference>
<evidence type="ECO:0000256" key="4">
    <source>
        <dbReference type="ARBA" id="ARBA00022603"/>
    </source>
</evidence>
<dbReference type="Proteomes" id="UP000009022">
    <property type="component" value="Unassembled WGS sequence"/>
</dbReference>
<protein>
    <recommendedName>
        <fullName evidence="9">rRNA methyltransferase 1, mitochondrial</fullName>
    </recommendedName>
</protein>
<keyword evidence="12" id="KW-1185">Reference proteome</keyword>
<dbReference type="SUPFAM" id="SSF55315">
    <property type="entry name" value="L30e-like"/>
    <property type="match status" value="1"/>
</dbReference>
<evidence type="ECO:0000256" key="5">
    <source>
        <dbReference type="ARBA" id="ARBA00022679"/>
    </source>
</evidence>
<dbReference type="HOGENOM" id="CLU_021322_5_1_1"/>
<sequence length="267" mass="29653">MKIDEDREIIYGIAPCQLALKADRRKIYHIYVRDPAGTLKPNKSIEHIIFKARKLGIHVLPSDKRYLDKLTEGRPHQGVAMKATPLRPNLIRHDLDKTAMANNRKALWLGLNDVQDPMNLGALIRTAALMGVNRVVVNSRKTARLSAVVSKASAGAMEVYPIYAVKNLSKYLDYLVENDWNIIGTVGHKEVNQYQAMSCQNFNHNGKPTILMLGNEGFGISASIKEKCNSFLTIPTSSSCPPDIDSLNVSVAAGILLYSLRGRLNRC</sequence>
<dbReference type="InterPro" id="IPR047182">
    <property type="entry name" value="MRM1"/>
</dbReference>
<keyword evidence="8" id="KW-0496">Mitochondrion</keyword>
<evidence type="ECO:0000313" key="12">
    <source>
        <dbReference type="Proteomes" id="UP000009022"/>
    </source>
</evidence>
<organism evidence="11 12">
    <name type="scientific">Trichoplax adhaerens</name>
    <name type="common">Trichoplax reptans</name>
    <dbReference type="NCBI Taxonomy" id="10228"/>
    <lineage>
        <taxon>Eukaryota</taxon>
        <taxon>Metazoa</taxon>
        <taxon>Placozoa</taxon>
        <taxon>Uniplacotomia</taxon>
        <taxon>Trichoplacea</taxon>
        <taxon>Trichoplacidae</taxon>
        <taxon>Trichoplax</taxon>
    </lineage>
</organism>
<dbReference type="SUPFAM" id="SSF75217">
    <property type="entry name" value="alpha/beta knot"/>
    <property type="match status" value="1"/>
</dbReference>
<comment type="subcellular location">
    <subcellularLocation>
        <location evidence="1">Mitochondrion</location>
    </subcellularLocation>
</comment>
<dbReference type="SMART" id="SM00967">
    <property type="entry name" value="SpoU_sub_bind"/>
    <property type="match status" value="1"/>
</dbReference>
<name>B3S0S7_TRIAD</name>
<evidence type="ECO:0000256" key="2">
    <source>
        <dbReference type="ARBA" id="ARBA00007228"/>
    </source>
</evidence>
<dbReference type="InterPro" id="IPR004441">
    <property type="entry name" value="rRNA_MeTrfase_TrmH"/>
</dbReference>
<evidence type="ECO:0000256" key="6">
    <source>
        <dbReference type="ARBA" id="ARBA00022691"/>
    </source>
</evidence>
<keyword evidence="3" id="KW-0698">rRNA processing</keyword>
<dbReference type="Gene3D" id="3.40.1280.10">
    <property type="match status" value="1"/>
</dbReference>
<evidence type="ECO:0000313" key="11">
    <source>
        <dbReference type="EMBL" id="EDV23695.1"/>
    </source>
</evidence>
<dbReference type="GO" id="GO:0016435">
    <property type="term" value="F:rRNA (guanine) methyltransferase activity"/>
    <property type="evidence" value="ECO:0000318"/>
    <property type="project" value="GO_Central"/>
</dbReference>